<keyword evidence="3" id="KW-1185">Reference proteome</keyword>
<accession>A0ABP4RMC5</accession>
<organism evidence="2 3">
    <name type="scientific">Fodinicola feengrottensis</name>
    <dbReference type="NCBI Taxonomy" id="435914"/>
    <lineage>
        <taxon>Bacteria</taxon>
        <taxon>Bacillati</taxon>
        <taxon>Actinomycetota</taxon>
        <taxon>Actinomycetes</taxon>
        <taxon>Mycobacteriales</taxon>
        <taxon>Fodinicola</taxon>
    </lineage>
</organism>
<dbReference type="RefSeq" id="WP_344306463.1">
    <property type="nucleotide sequence ID" value="NZ_BAAANY010000001.1"/>
</dbReference>
<evidence type="ECO:0000313" key="2">
    <source>
        <dbReference type="EMBL" id="GAA1657337.1"/>
    </source>
</evidence>
<evidence type="ECO:0000256" key="1">
    <source>
        <dbReference type="SAM" id="MobiDB-lite"/>
    </source>
</evidence>
<evidence type="ECO:0000313" key="3">
    <source>
        <dbReference type="Proteomes" id="UP001500618"/>
    </source>
</evidence>
<protein>
    <submittedName>
        <fullName evidence="2">Uncharacterized protein</fullName>
    </submittedName>
</protein>
<comment type="caution">
    <text evidence="2">The sequence shown here is derived from an EMBL/GenBank/DDBJ whole genome shotgun (WGS) entry which is preliminary data.</text>
</comment>
<name>A0ABP4RMC5_9ACTN</name>
<feature type="region of interest" description="Disordered" evidence="1">
    <location>
        <begin position="77"/>
        <end position="96"/>
    </location>
</feature>
<sequence>MAANRRKLLSKELYQQLEAADDNTQRQVAQVVMGMALDATPDSTGRADVEAALSAGQDGDSDLRQWLQQTSKAAGMASYEAEELDGNRSEAERSWRSSGDINGQRIYLGTCHQASRASIVLDNSDVAPPVILGDRTLTR</sequence>
<dbReference type="EMBL" id="BAAANY010000001">
    <property type="protein sequence ID" value="GAA1657337.1"/>
    <property type="molecule type" value="Genomic_DNA"/>
</dbReference>
<reference evidence="3" key="1">
    <citation type="journal article" date="2019" name="Int. J. Syst. Evol. Microbiol.">
        <title>The Global Catalogue of Microorganisms (GCM) 10K type strain sequencing project: providing services to taxonomists for standard genome sequencing and annotation.</title>
        <authorList>
            <consortium name="The Broad Institute Genomics Platform"/>
            <consortium name="The Broad Institute Genome Sequencing Center for Infectious Disease"/>
            <person name="Wu L."/>
            <person name="Ma J."/>
        </authorList>
    </citation>
    <scope>NUCLEOTIDE SEQUENCE [LARGE SCALE GENOMIC DNA]</scope>
    <source>
        <strain evidence="3">JCM 14718</strain>
    </source>
</reference>
<proteinExistence type="predicted"/>
<gene>
    <name evidence="2" type="ORF">GCM10009765_03570</name>
</gene>
<feature type="compositionally biased region" description="Basic and acidic residues" evidence="1">
    <location>
        <begin position="85"/>
        <end position="95"/>
    </location>
</feature>
<dbReference type="Proteomes" id="UP001500618">
    <property type="component" value="Unassembled WGS sequence"/>
</dbReference>